<protein>
    <submittedName>
        <fullName evidence="1">Uncharacterized protein</fullName>
    </submittedName>
</protein>
<dbReference type="AlphaFoldDB" id="A0A7W9UQG9"/>
<gene>
    <name evidence="1" type="ORF">FHS34_001960</name>
</gene>
<proteinExistence type="predicted"/>
<dbReference type="EMBL" id="JACHJK010000003">
    <property type="protein sequence ID" value="MBB5926504.1"/>
    <property type="molecule type" value="Genomic_DNA"/>
</dbReference>
<evidence type="ECO:0000313" key="2">
    <source>
        <dbReference type="Proteomes" id="UP000585836"/>
    </source>
</evidence>
<comment type="caution">
    <text evidence="1">The sequence shown here is derived from an EMBL/GenBank/DDBJ whole genome shotgun (WGS) entry which is preliminary data.</text>
</comment>
<evidence type="ECO:0000313" key="1">
    <source>
        <dbReference type="EMBL" id="MBB5926504.1"/>
    </source>
</evidence>
<dbReference type="RefSeq" id="WP_225817321.1">
    <property type="nucleotide sequence ID" value="NZ_JAINVI010000001.1"/>
</dbReference>
<sequence>MDIATGILAEPGDLPLLRHFGRGAGARIRRKAARRGRPTCCGRDDAGLLQVSDPSTLVGSVGGAADIS</sequence>
<accession>A0A7W9UQG9</accession>
<name>A0A7W9UQG9_9ACTN</name>
<keyword evidence="2" id="KW-1185">Reference proteome</keyword>
<dbReference type="Proteomes" id="UP000585836">
    <property type="component" value="Unassembled WGS sequence"/>
</dbReference>
<organism evidence="1 2">
    <name type="scientific">Streptomyces echinatus</name>
    <dbReference type="NCBI Taxonomy" id="67293"/>
    <lineage>
        <taxon>Bacteria</taxon>
        <taxon>Bacillati</taxon>
        <taxon>Actinomycetota</taxon>
        <taxon>Actinomycetes</taxon>
        <taxon>Kitasatosporales</taxon>
        <taxon>Streptomycetaceae</taxon>
        <taxon>Streptomyces</taxon>
    </lineage>
</organism>
<reference evidence="1 2" key="1">
    <citation type="submission" date="2020-08" db="EMBL/GenBank/DDBJ databases">
        <title>Genomic Encyclopedia of Type Strains, Phase III (KMG-III): the genomes of soil and plant-associated and newly described type strains.</title>
        <authorList>
            <person name="Whitman W."/>
        </authorList>
    </citation>
    <scope>NUCLEOTIDE SEQUENCE [LARGE SCALE GENOMIC DNA]</scope>
    <source>
        <strain evidence="1 2">CECT 3313</strain>
    </source>
</reference>